<protein>
    <submittedName>
        <fullName evidence="10">3-oxoacyl-[acyl-carrier-protein] reductase FabG</fullName>
        <ecNumber evidence="10">1.1.1.100</ecNumber>
    </submittedName>
</protein>
<dbReference type="CDD" id="cd05333">
    <property type="entry name" value="BKR_SDR_c"/>
    <property type="match status" value="1"/>
</dbReference>
<dbReference type="Gene3D" id="3.40.50.720">
    <property type="entry name" value="NAD(P)-binding Rossmann-like Domain"/>
    <property type="match status" value="1"/>
</dbReference>
<dbReference type="InterPro" id="IPR036291">
    <property type="entry name" value="NAD(P)-bd_dom_sf"/>
</dbReference>
<keyword evidence="5" id="KW-0521">NADP</keyword>
<evidence type="ECO:0000256" key="4">
    <source>
        <dbReference type="ARBA" id="ARBA00022832"/>
    </source>
</evidence>
<comment type="similarity">
    <text evidence="2">Belongs to the short-chain dehydrogenases/reductases (SDR) family.</text>
</comment>
<dbReference type="NCBIfam" id="TIGR01830">
    <property type="entry name" value="3oxo_ACP_reduc"/>
    <property type="match status" value="1"/>
</dbReference>
<dbReference type="NCBIfam" id="NF009466">
    <property type="entry name" value="PRK12826.1-2"/>
    <property type="match status" value="1"/>
</dbReference>
<dbReference type="InterPro" id="IPR057326">
    <property type="entry name" value="KR_dom"/>
</dbReference>
<reference evidence="10" key="1">
    <citation type="submission" date="2019-08" db="EMBL/GenBank/DDBJ databases">
        <authorList>
            <person name="Kucharzyk K."/>
            <person name="Murdoch R.W."/>
            <person name="Higgins S."/>
            <person name="Loffler F."/>
        </authorList>
    </citation>
    <scope>NUCLEOTIDE SEQUENCE</scope>
</reference>
<organism evidence="10">
    <name type="scientific">bioreactor metagenome</name>
    <dbReference type="NCBI Taxonomy" id="1076179"/>
    <lineage>
        <taxon>unclassified sequences</taxon>
        <taxon>metagenomes</taxon>
        <taxon>ecological metagenomes</taxon>
    </lineage>
</organism>
<dbReference type="Pfam" id="PF13561">
    <property type="entry name" value="adh_short_C2"/>
    <property type="match status" value="1"/>
</dbReference>
<evidence type="ECO:0000313" key="10">
    <source>
        <dbReference type="EMBL" id="MPM48254.1"/>
    </source>
</evidence>
<sequence length="246" mass="25985">MLKGKNAVITGASRGIGRAIALAFAQNGANVVINYRGNEELADSLAKEIEAYGVRAIKIKGDISKFEDAERLINTTIEEFNSVDILVNNAGITKDGLFMRMKEEDFDSVINTNLKGTFNTSKAVISKMIKAKGGRIINISSVVGVIGNAGQANYAASKAGVIGFTKSLAKEVGSRGITVNAIAPGFIESDMTEVLSDKVKETMLNSIPLKAFGKGEDVANLAVFLASDMASYITGQVVHVDGGMVM</sequence>
<dbReference type="NCBIfam" id="NF004198">
    <property type="entry name" value="PRK05653.1-3"/>
    <property type="match status" value="1"/>
</dbReference>
<dbReference type="SMART" id="SM00822">
    <property type="entry name" value="PKS_KR"/>
    <property type="match status" value="1"/>
</dbReference>
<dbReference type="NCBIfam" id="NF005559">
    <property type="entry name" value="PRK07231.1"/>
    <property type="match status" value="1"/>
</dbReference>
<dbReference type="AlphaFoldDB" id="A0A645AF01"/>
<comment type="pathway">
    <text evidence="1">Lipid metabolism; fatty acid biosynthesis.</text>
</comment>
<evidence type="ECO:0000259" key="9">
    <source>
        <dbReference type="SMART" id="SM00822"/>
    </source>
</evidence>
<keyword evidence="8" id="KW-0275">Fatty acid biosynthesis</keyword>
<keyword evidence="4" id="KW-0276">Fatty acid metabolism</keyword>
<dbReference type="NCBIfam" id="NF004199">
    <property type="entry name" value="PRK05653.1-4"/>
    <property type="match status" value="1"/>
</dbReference>
<evidence type="ECO:0000256" key="2">
    <source>
        <dbReference type="ARBA" id="ARBA00006484"/>
    </source>
</evidence>
<dbReference type="EC" id="1.1.1.100" evidence="10"/>
<dbReference type="PROSITE" id="PS00061">
    <property type="entry name" value="ADH_SHORT"/>
    <property type="match status" value="1"/>
</dbReference>
<accession>A0A645AF01</accession>
<dbReference type="GO" id="GO:0004316">
    <property type="term" value="F:3-oxoacyl-[acyl-carrier-protein] reductase (NADPH) activity"/>
    <property type="evidence" value="ECO:0007669"/>
    <property type="project" value="UniProtKB-EC"/>
</dbReference>
<dbReference type="InterPro" id="IPR020904">
    <property type="entry name" value="Sc_DH/Rdtase_CS"/>
</dbReference>
<evidence type="ECO:0000256" key="8">
    <source>
        <dbReference type="ARBA" id="ARBA00023160"/>
    </source>
</evidence>
<evidence type="ECO:0000256" key="3">
    <source>
        <dbReference type="ARBA" id="ARBA00022516"/>
    </source>
</evidence>
<dbReference type="InterPro" id="IPR011284">
    <property type="entry name" value="3oxo_ACP_reduc"/>
</dbReference>
<dbReference type="FunFam" id="3.40.50.720:FF:000037">
    <property type="entry name" value="3-oxoacyl-[acyl-carrier-protein] reductase FabG"/>
    <property type="match status" value="1"/>
</dbReference>
<dbReference type="PRINTS" id="PR00081">
    <property type="entry name" value="GDHRDH"/>
</dbReference>
<name>A0A645AF01_9ZZZZ</name>
<evidence type="ECO:0000256" key="5">
    <source>
        <dbReference type="ARBA" id="ARBA00022857"/>
    </source>
</evidence>
<dbReference type="SUPFAM" id="SSF51735">
    <property type="entry name" value="NAD(P)-binding Rossmann-fold domains"/>
    <property type="match status" value="1"/>
</dbReference>
<dbReference type="InterPro" id="IPR002347">
    <property type="entry name" value="SDR_fam"/>
</dbReference>
<dbReference type="PANTHER" id="PTHR42879">
    <property type="entry name" value="3-OXOACYL-(ACYL-CARRIER-PROTEIN) REDUCTASE"/>
    <property type="match status" value="1"/>
</dbReference>
<evidence type="ECO:0000256" key="7">
    <source>
        <dbReference type="ARBA" id="ARBA00023098"/>
    </source>
</evidence>
<evidence type="ECO:0000256" key="6">
    <source>
        <dbReference type="ARBA" id="ARBA00023002"/>
    </source>
</evidence>
<proteinExistence type="inferred from homology"/>
<comment type="caution">
    <text evidence="10">The sequence shown here is derived from an EMBL/GenBank/DDBJ whole genome shotgun (WGS) entry which is preliminary data.</text>
</comment>
<dbReference type="GO" id="GO:0006633">
    <property type="term" value="P:fatty acid biosynthetic process"/>
    <property type="evidence" value="ECO:0007669"/>
    <property type="project" value="UniProtKB-KW"/>
</dbReference>
<gene>
    <name evidence="10" type="primary">fabG_75</name>
    <name evidence="10" type="ORF">SDC9_94978</name>
</gene>
<dbReference type="PRINTS" id="PR00080">
    <property type="entry name" value="SDRFAMILY"/>
</dbReference>
<dbReference type="PANTHER" id="PTHR42879:SF2">
    <property type="entry name" value="3-OXOACYL-[ACYL-CARRIER-PROTEIN] REDUCTASE FABG"/>
    <property type="match status" value="1"/>
</dbReference>
<dbReference type="GO" id="GO:0051287">
    <property type="term" value="F:NAD binding"/>
    <property type="evidence" value="ECO:0007669"/>
    <property type="project" value="InterPro"/>
</dbReference>
<dbReference type="EMBL" id="VSSQ01012019">
    <property type="protein sequence ID" value="MPM48254.1"/>
    <property type="molecule type" value="Genomic_DNA"/>
</dbReference>
<keyword evidence="3" id="KW-0444">Lipid biosynthesis</keyword>
<keyword evidence="7" id="KW-0443">Lipid metabolism</keyword>
<keyword evidence="6 10" id="KW-0560">Oxidoreductase</keyword>
<dbReference type="InterPro" id="IPR050259">
    <property type="entry name" value="SDR"/>
</dbReference>
<evidence type="ECO:0000256" key="1">
    <source>
        <dbReference type="ARBA" id="ARBA00005194"/>
    </source>
</evidence>
<feature type="domain" description="Ketoreductase" evidence="9">
    <location>
        <begin position="5"/>
        <end position="185"/>
    </location>
</feature>